<dbReference type="GO" id="GO:0046872">
    <property type="term" value="F:metal ion binding"/>
    <property type="evidence" value="ECO:0007669"/>
    <property type="project" value="UniProtKB-KW"/>
</dbReference>
<dbReference type="STRING" id="1423770.FD29_GL000806"/>
<evidence type="ECO:0000256" key="1">
    <source>
        <dbReference type="ARBA" id="ARBA00001947"/>
    </source>
</evidence>
<feature type="domain" description="Peptidase M13 N-terminal" evidence="9">
    <location>
        <begin position="27"/>
        <end position="405"/>
    </location>
</feature>
<evidence type="ECO:0000256" key="4">
    <source>
        <dbReference type="ARBA" id="ARBA00022723"/>
    </source>
</evidence>
<dbReference type="SUPFAM" id="SSF55486">
    <property type="entry name" value="Metalloproteases ('zincins'), catalytic domain"/>
    <property type="match status" value="1"/>
</dbReference>
<dbReference type="PRINTS" id="PR00786">
    <property type="entry name" value="NEPRILYSIN"/>
</dbReference>
<reference evidence="10 11" key="1">
    <citation type="journal article" date="2015" name="Genome Announc.">
        <title>Expanding the biotechnology potential of lactobacilli through comparative genomics of 213 strains and associated genera.</title>
        <authorList>
            <person name="Sun Z."/>
            <person name="Harris H.M."/>
            <person name="McCann A."/>
            <person name="Guo C."/>
            <person name="Argimon S."/>
            <person name="Zhang W."/>
            <person name="Yang X."/>
            <person name="Jeffery I.B."/>
            <person name="Cooney J.C."/>
            <person name="Kagawa T.F."/>
            <person name="Liu W."/>
            <person name="Song Y."/>
            <person name="Salvetti E."/>
            <person name="Wrobel A."/>
            <person name="Rasinkangas P."/>
            <person name="Parkhill J."/>
            <person name="Rea M.C."/>
            <person name="O'Sullivan O."/>
            <person name="Ritari J."/>
            <person name="Douillard F.P."/>
            <person name="Paul Ross R."/>
            <person name="Yang R."/>
            <person name="Briner A.E."/>
            <person name="Felis G.E."/>
            <person name="de Vos W.M."/>
            <person name="Barrangou R."/>
            <person name="Klaenhammer T.R."/>
            <person name="Caufield P.W."/>
            <person name="Cui Y."/>
            <person name="Zhang H."/>
            <person name="O'Toole P.W."/>
        </authorList>
    </citation>
    <scope>NUCLEOTIDE SEQUENCE [LARGE SCALE GENOMIC DNA]</scope>
    <source>
        <strain evidence="10 11">DSM 14500</strain>
    </source>
</reference>
<evidence type="ECO:0000259" key="9">
    <source>
        <dbReference type="Pfam" id="PF05649"/>
    </source>
</evidence>
<evidence type="ECO:0000313" key="11">
    <source>
        <dbReference type="Proteomes" id="UP000050872"/>
    </source>
</evidence>
<evidence type="ECO:0000256" key="2">
    <source>
        <dbReference type="ARBA" id="ARBA00007357"/>
    </source>
</evidence>
<dbReference type="AlphaFoldDB" id="A0A0R1QLB7"/>
<dbReference type="InterPro" id="IPR042089">
    <property type="entry name" value="Peptidase_M13_dom_2"/>
</dbReference>
<dbReference type="Pfam" id="PF05649">
    <property type="entry name" value="Peptidase_M13_N"/>
    <property type="match status" value="1"/>
</dbReference>
<dbReference type="GO" id="GO:0016485">
    <property type="term" value="P:protein processing"/>
    <property type="evidence" value="ECO:0007669"/>
    <property type="project" value="TreeGrafter"/>
</dbReference>
<dbReference type="GO" id="GO:0005886">
    <property type="term" value="C:plasma membrane"/>
    <property type="evidence" value="ECO:0007669"/>
    <property type="project" value="TreeGrafter"/>
</dbReference>
<comment type="similarity">
    <text evidence="2">Belongs to the peptidase M13 family.</text>
</comment>
<keyword evidence="4" id="KW-0479">Metal-binding</keyword>
<feature type="domain" description="Peptidase M13 C-terminal" evidence="8">
    <location>
        <begin position="459"/>
        <end position="649"/>
    </location>
</feature>
<sequence length="652" mass="73948">MAVKILLINKVIGGVGDMFDAKPADVKDNLYLAVNGAWQEKAEIPSDKSRTGGFSDLDLGVEKKLMEDFHEFANDEGKINDDLMLQAVKLYRLANNVDHLSKFHQQPILKDIQRISDLNSLKDLSDNLAQLGKDGFPLPIGVEVDADMKDTAKNALYIGGANLILPDKSYYDEKNESGKKLLAKYAEVAGRLLSMIGYKLDDAKTIVEKALAFDKSLVPIVKSSEEWADYTKVYNPMDFKEFVTKSDNLDLKSMAVDSINDTPEKVIITEPRYLDNLDKLVNDDTFENIQAWMMVRFLTSNASVLDEEFRQTIGEYQLAKSGAKEIQNRTKYAYNLAAGIFSEVVGTYYGKKYFGEKAKEDVRSMVKKMISIYEQRLSENTWLSEDTKKKAIVKLDKIVIKVGYPDKIEDIYNKFEINENDSLYDNISRIKKIINQDALDQYHKPVDRTKWLMPGHMVNACYDPSRNDITFPAAILQAPFYSLEQTNSENFGGIGAVIAHEISHAFDNNGAQFDEYGNMNNWWTKDDYAKFKTLTQKMIDEFDGIPYAGSKVNGTLVVSENVADVGGLRCALEAAKQDSDFDAKKFFTNWAKVWRNKSTKQLTEMFLSIDVHSPAPLRANVMAQNMDEFYDAFGVTEKDGMWLDKDKRVNIW</sequence>
<evidence type="ECO:0000259" key="8">
    <source>
        <dbReference type="Pfam" id="PF01431"/>
    </source>
</evidence>
<comment type="caution">
    <text evidence="10">The sequence shown here is derived from an EMBL/GenBank/DDBJ whole genome shotgun (WGS) entry which is preliminary data.</text>
</comment>
<dbReference type="InterPro" id="IPR018497">
    <property type="entry name" value="Peptidase_M13_C"/>
</dbReference>
<dbReference type="CDD" id="cd08662">
    <property type="entry name" value="M13"/>
    <property type="match status" value="1"/>
</dbReference>
<gene>
    <name evidence="10" type="ORF">FD29_GL000806</name>
</gene>
<keyword evidence="5" id="KW-0378">Hydrolase</keyword>
<accession>A0A0R1QLB7</accession>
<keyword evidence="7" id="KW-0482">Metalloprotease</keyword>
<dbReference type="Gene3D" id="3.40.390.10">
    <property type="entry name" value="Collagenase (Catalytic Domain)"/>
    <property type="match status" value="1"/>
</dbReference>
<proteinExistence type="inferred from homology"/>
<keyword evidence="11" id="KW-1185">Reference proteome</keyword>
<dbReference type="Proteomes" id="UP000050872">
    <property type="component" value="Unassembled WGS sequence"/>
</dbReference>
<evidence type="ECO:0000256" key="6">
    <source>
        <dbReference type="ARBA" id="ARBA00022833"/>
    </source>
</evidence>
<dbReference type="PANTHER" id="PTHR11733">
    <property type="entry name" value="ZINC METALLOPROTEASE FAMILY M13 NEPRILYSIN-RELATED"/>
    <property type="match status" value="1"/>
</dbReference>
<dbReference type="PATRIC" id="fig|1423770.3.peg.830"/>
<dbReference type="Pfam" id="PF01431">
    <property type="entry name" value="Peptidase_M13"/>
    <property type="match status" value="1"/>
</dbReference>
<evidence type="ECO:0000313" key="10">
    <source>
        <dbReference type="EMBL" id="KRL43508.1"/>
    </source>
</evidence>
<evidence type="ECO:0000256" key="7">
    <source>
        <dbReference type="ARBA" id="ARBA00023049"/>
    </source>
</evidence>
<dbReference type="InterPro" id="IPR024079">
    <property type="entry name" value="MetalloPept_cat_dom_sf"/>
</dbReference>
<dbReference type="InterPro" id="IPR008753">
    <property type="entry name" value="Peptidase_M13_N"/>
</dbReference>
<dbReference type="EMBL" id="AZEZ01000080">
    <property type="protein sequence ID" value="KRL43508.1"/>
    <property type="molecule type" value="Genomic_DNA"/>
</dbReference>
<name>A0A0R1QLB7_9LACO</name>
<organism evidence="10 11">
    <name type="scientific">Companilactobacillus mindensis DSM 14500</name>
    <dbReference type="NCBI Taxonomy" id="1423770"/>
    <lineage>
        <taxon>Bacteria</taxon>
        <taxon>Bacillati</taxon>
        <taxon>Bacillota</taxon>
        <taxon>Bacilli</taxon>
        <taxon>Lactobacillales</taxon>
        <taxon>Lactobacillaceae</taxon>
        <taxon>Companilactobacillus</taxon>
    </lineage>
</organism>
<protein>
    <submittedName>
        <fullName evidence="10">Neutral endopeptidase</fullName>
    </submittedName>
</protein>
<keyword evidence="6" id="KW-0862">Zinc</keyword>
<dbReference type="Gene3D" id="1.10.1380.10">
    <property type="entry name" value="Neutral endopeptidase , domain2"/>
    <property type="match status" value="1"/>
</dbReference>
<comment type="cofactor">
    <cofactor evidence="1">
        <name>Zn(2+)</name>
        <dbReference type="ChEBI" id="CHEBI:29105"/>
    </cofactor>
</comment>
<dbReference type="GO" id="GO:0004222">
    <property type="term" value="F:metalloendopeptidase activity"/>
    <property type="evidence" value="ECO:0007669"/>
    <property type="project" value="InterPro"/>
</dbReference>
<keyword evidence="3" id="KW-0645">Protease</keyword>
<evidence type="ECO:0000256" key="5">
    <source>
        <dbReference type="ARBA" id="ARBA00022801"/>
    </source>
</evidence>
<evidence type="ECO:0000256" key="3">
    <source>
        <dbReference type="ARBA" id="ARBA00022670"/>
    </source>
</evidence>
<dbReference type="InterPro" id="IPR000718">
    <property type="entry name" value="Peptidase_M13"/>
</dbReference>
<dbReference type="PROSITE" id="PS51885">
    <property type="entry name" value="NEPRILYSIN"/>
    <property type="match status" value="1"/>
</dbReference>
<dbReference type="PANTHER" id="PTHR11733:SF167">
    <property type="entry name" value="FI17812P1-RELATED"/>
    <property type="match status" value="1"/>
</dbReference>